<accession>A0A9X3X5G3</accession>
<evidence type="ECO:0000256" key="2">
    <source>
        <dbReference type="SAM" id="SignalP"/>
    </source>
</evidence>
<dbReference type="CDD" id="cd02440">
    <property type="entry name" value="AdoMet_MTases"/>
    <property type="match status" value="1"/>
</dbReference>
<feature type="compositionally biased region" description="Low complexity" evidence="1">
    <location>
        <begin position="16"/>
        <end position="64"/>
    </location>
</feature>
<name>A0A9X3X5G3_9BACT</name>
<keyword evidence="3" id="KW-0489">Methyltransferase</keyword>
<evidence type="ECO:0000256" key="1">
    <source>
        <dbReference type="SAM" id="MobiDB-lite"/>
    </source>
</evidence>
<comment type="caution">
    <text evidence="3">The sequence shown here is derived from an EMBL/GenBank/DDBJ whole genome shotgun (WGS) entry which is preliminary data.</text>
</comment>
<dbReference type="Pfam" id="PF13489">
    <property type="entry name" value="Methyltransf_23"/>
    <property type="match status" value="1"/>
</dbReference>
<dbReference type="EMBL" id="JAGTJJ010000005">
    <property type="protein sequence ID" value="MDC3981761.1"/>
    <property type="molecule type" value="Genomic_DNA"/>
</dbReference>
<keyword evidence="2" id="KW-0732">Signal</keyword>
<dbReference type="RefSeq" id="WP_272420436.1">
    <property type="nucleotide sequence ID" value="NZ_JAGTJJ010000005.1"/>
</dbReference>
<organism evidence="3 4">
    <name type="scientific">Polyangium jinanense</name>
    <dbReference type="NCBI Taxonomy" id="2829994"/>
    <lineage>
        <taxon>Bacteria</taxon>
        <taxon>Pseudomonadati</taxon>
        <taxon>Myxococcota</taxon>
        <taxon>Polyangia</taxon>
        <taxon>Polyangiales</taxon>
        <taxon>Polyangiaceae</taxon>
        <taxon>Polyangium</taxon>
    </lineage>
</organism>
<dbReference type="Proteomes" id="UP001151081">
    <property type="component" value="Unassembled WGS sequence"/>
</dbReference>
<feature type="region of interest" description="Disordered" evidence="1">
    <location>
        <begin position="16"/>
        <end position="73"/>
    </location>
</feature>
<reference evidence="3 4" key="1">
    <citation type="submission" date="2021-04" db="EMBL/GenBank/DDBJ databases">
        <title>Genome analysis of Polyangium sp.</title>
        <authorList>
            <person name="Li Y."/>
            <person name="Wang J."/>
        </authorList>
    </citation>
    <scope>NUCLEOTIDE SEQUENCE [LARGE SCALE GENOMIC DNA]</scope>
    <source>
        <strain evidence="3 4">SDU14</strain>
    </source>
</reference>
<feature type="chain" id="PRO_5040903925" evidence="2">
    <location>
        <begin position="26"/>
        <end position="363"/>
    </location>
</feature>
<feature type="signal peptide" evidence="2">
    <location>
        <begin position="1"/>
        <end position="25"/>
    </location>
</feature>
<keyword evidence="3" id="KW-0808">Transferase</keyword>
<keyword evidence="4" id="KW-1185">Reference proteome</keyword>
<protein>
    <submittedName>
        <fullName evidence="3">Class I SAM-dependent methyltransferase</fullName>
    </submittedName>
</protein>
<dbReference type="Gene3D" id="3.40.50.150">
    <property type="entry name" value="Vaccinia Virus protein VP39"/>
    <property type="match status" value="1"/>
</dbReference>
<dbReference type="InterPro" id="IPR029063">
    <property type="entry name" value="SAM-dependent_MTases_sf"/>
</dbReference>
<dbReference type="AlphaFoldDB" id="A0A9X3X5G3"/>
<evidence type="ECO:0000313" key="4">
    <source>
        <dbReference type="Proteomes" id="UP001151081"/>
    </source>
</evidence>
<sequence length="363" mass="39465">MKRRLLALALLAAPMLACGSSTPEAENPETSATETTTTTNPTPTATPEAAPTATPTAAPAAAKEPSPEELKKAKAAQELAADRTKWEAEAKAEDTRFTPEIHAEAKKLADAKHASLDAALKVVLAGKHRVAKNAERDKYRHPQETLKFFGLTPKQTVLEYGPGEGWWTEILAPTLATQGKLLVTTTDPKGPADARSTFYGQRLVRFLDRAPELYSKVDRIVIDGKSPKFGLENKVDLVIVMRSLHGLHRDKLLPGFLAEVFKALKPGGVLGVEQHRAKADADPDKSAEQGYLPEAFVIKQAEAAGFKLEGKSEVNANAKDTKDYPEGVWTLPPTLELGDKDKDKYLAIGESDRMTLKFVKPKK</sequence>
<gene>
    <name evidence="3" type="ORF">KEG57_14695</name>
</gene>
<dbReference type="GO" id="GO:0032259">
    <property type="term" value="P:methylation"/>
    <property type="evidence" value="ECO:0007669"/>
    <property type="project" value="UniProtKB-KW"/>
</dbReference>
<proteinExistence type="predicted"/>
<evidence type="ECO:0000313" key="3">
    <source>
        <dbReference type="EMBL" id="MDC3981761.1"/>
    </source>
</evidence>
<dbReference type="SUPFAM" id="SSF53335">
    <property type="entry name" value="S-adenosyl-L-methionine-dependent methyltransferases"/>
    <property type="match status" value="1"/>
</dbReference>
<dbReference type="GO" id="GO:0008168">
    <property type="term" value="F:methyltransferase activity"/>
    <property type="evidence" value="ECO:0007669"/>
    <property type="project" value="UniProtKB-KW"/>
</dbReference>